<accession>A0ACC1IQG6</accession>
<evidence type="ECO:0000313" key="2">
    <source>
        <dbReference type="Proteomes" id="UP001150581"/>
    </source>
</evidence>
<gene>
    <name evidence="1" type="primary">RDI1_2</name>
    <name evidence="1" type="ORF">LPJ66_002440</name>
</gene>
<organism evidence="1 2">
    <name type="scientific">Kickxella alabastrina</name>
    <dbReference type="NCBI Taxonomy" id="61397"/>
    <lineage>
        <taxon>Eukaryota</taxon>
        <taxon>Fungi</taxon>
        <taxon>Fungi incertae sedis</taxon>
        <taxon>Zoopagomycota</taxon>
        <taxon>Kickxellomycotina</taxon>
        <taxon>Kickxellomycetes</taxon>
        <taxon>Kickxellales</taxon>
        <taxon>Kickxellaceae</taxon>
        <taxon>Kickxella</taxon>
    </lineage>
</organism>
<comment type="caution">
    <text evidence="1">The sequence shown here is derived from an EMBL/GenBank/DDBJ whole genome shotgun (WGS) entry which is preliminary data.</text>
</comment>
<protein>
    <submittedName>
        <fullName evidence="1">Rho GDP dissociation inhibitor</fullName>
    </submittedName>
</protein>
<dbReference type="Proteomes" id="UP001150581">
    <property type="component" value="Unassembled WGS sequence"/>
</dbReference>
<proteinExistence type="predicted"/>
<evidence type="ECO:0000313" key="1">
    <source>
        <dbReference type="EMBL" id="KAJ1898940.1"/>
    </source>
</evidence>
<keyword evidence="2" id="KW-1185">Reference proteome</keyword>
<dbReference type="EMBL" id="JANBPG010000196">
    <property type="protein sequence ID" value="KAJ1898940.1"/>
    <property type="molecule type" value="Genomic_DNA"/>
</dbReference>
<name>A0ACC1IQG6_9FUNG</name>
<sequence>MLQQQKQEIDDLVATQTEGYTPGEKKDISELKQLDANDESLNKWKASLGLDNAQVPFPDDPRSVIVHALIFESAEKTIVMDVSTPEKIAQLKATPIVIKWGIDYSFIIEFYIQREVISGLKYLQQVKRSILTIERSEDMCGSFGPKLDKQQCRFPQNTAPSGFGSRGSYVIRSKFVDDDNNVHLDWTWTMEIDKDWA</sequence>
<reference evidence="1" key="1">
    <citation type="submission" date="2022-07" db="EMBL/GenBank/DDBJ databases">
        <title>Phylogenomic reconstructions and comparative analyses of Kickxellomycotina fungi.</title>
        <authorList>
            <person name="Reynolds N.K."/>
            <person name="Stajich J.E."/>
            <person name="Barry K."/>
            <person name="Grigoriev I.V."/>
            <person name="Crous P."/>
            <person name="Smith M.E."/>
        </authorList>
    </citation>
    <scope>NUCLEOTIDE SEQUENCE</scope>
    <source>
        <strain evidence="1">Benny 63K</strain>
    </source>
</reference>